<evidence type="ECO:0000313" key="2">
    <source>
        <dbReference type="EMBL" id="KIL55812.1"/>
    </source>
</evidence>
<dbReference type="SMART" id="SM00320">
    <property type="entry name" value="WD40"/>
    <property type="match status" value="2"/>
</dbReference>
<dbReference type="InParanoid" id="A0A0C2W3W8"/>
<dbReference type="Gene3D" id="2.130.10.10">
    <property type="entry name" value="YVTN repeat-like/Quinoprotein amine dehydrogenase"/>
    <property type="match status" value="1"/>
</dbReference>
<organism evidence="2 3">
    <name type="scientific">Amanita muscaria (strain Koide BX008)</name>
    <dbReference type="NCBI Taxonomy" id="946122"/>
    <lineage>
        <taxon>Eukaryota</taxon>
        <taxon>Fungi</taxon>
        <taxon>Dikarya</taxon>
        <taxon>Basidiomycota</taxon>
        <taxon>Agaricomycotina</taxon>
        <taxon>Agaricomycetes</taxon>
        <taxon>Agaricomycetidae</taxon>
        <taxon>Agaricales</taxon>
        <taxon>Pluteineae</taxon>
        <taxon>Amanitaceae</taxon>
        <taxon>Amanita</taxon>
    </lineage>
</organism>
<dbReference type="HOGENOM" id="CLU_000288_57_21_1"/>
<dbReference type="PANTHER" id="PTHR19879">
    <property type="entry name" value="TRANSCRIPTION INITIATION FACTOR TFIID"/>
    <property type="match status" value="1"/>
</dbReference>
<dbReference type="InterPro" id="IPR015943">
    <property type="entry name" value="WD40/YVTN_repeat-like_dom_sf"/>
</dbReference>
<evidence type="ECO:0000256" key="1">
    <source>
        <dbReference type="PROSITE-ProRule" id="PRU00221"/>
    </source>
</evidence>
<gene>
    <name evidence="2" type="ORF">M378DRAFT_43940</name>
</gene>
<proteinExistence type="predicted"/>
<dbReference type="InterPro" id="IPR036322">
    <property type="entry name" value="WD40_repeat_dom_sf"/>
</dbReference>
<accession>A0A0C2W3W8</accession>
<dbReference type="Pfam" id="PF00400">
    <property type="entry name" value="WD40"/>
    <property type="match status" value="2"/>
</dbReference>
<dbReference type="OrthoDB" id="3027122at2759"/>
<dbReference type="SUPFAM" id="SSF50978">
    <property type="entry name" value="WD40 repeat-like"/>
    <property type="match status" value="1"/>
</dbReference>
<evidence type="ECO:0000313" key="3">
    <source>
        <dbReference type="Proteomes" id="UP000054549"/>
    </source>
</evidence>
<dbReference type="PROSITE" id="PS50294">
    <property type="entry name" value="WD_REPEATS_REGION"/>
    <property type="match status" value="1"/>
</dbReference>
<feature type="non-terminal residue" evidence="2">
    <location>
        <position position="116"/>
    </location>
</feature>
<sequence>QAVAFSPDNSRFAIGYYEGSVCLCDIQAIDASGPPSKEEASEVNHRVNALALSRDCSQLACGFSDGTVELWETSPTKRRIASHHGHPVIVMDVGFRPDGEVFASGSYDGTIKLWNS</sequence>
<dbReference type="InterPro" id="IPR001680">
    <property type="entry name" value="WD40_rpt"/>
</dbReference>
<dbReference type="Proteomes" id="UP000054549">
    <property type="component" value="Unassembled WGS sequence"/>
</dbReference>
<dbReference type="EMBL" id="KN818470">
    <property type="protein sequence ID" value="KIL55812.1"/>
    <property type="molecule type" value="Genomic_DNA"/>
</dbReference>
<name>A0A0C2W3W8_AMAMK</name>
<dbReference type="STRING" id="946122.A0A0C2W3W8"/>
<dbReference type="PANTHER" id="PTHR19879:SF9">
    <property type="entry name" value="TRANSCRIPTION INITIATION FACTOR TFIID SUBUNIT 5"/>
    <property type="match status" value="1"/>
</dbReference>
<dbReference type="PROSITE" id="PS50082">
    <property type="entry name" value="WD_REPEATS_2"/>
    <property type="match status" value="1"/>
</dbReference>
<protein>
    <submittedName>
        <fullName evidence="2">Uncharacterized protein</fullName>
    </submittedName>
</protein>
<reference evidence="2 3" key="1">
    <citation type="submission" date="2014-04" db="EMBL/GenBank/DDBJ databases">
        <title>Evolutionary Origins and Diversification of the Mycorrhizal Mutualists.</title>
        <authorList>
            <consortium name="DOE Joint Genome Institute"/>
            <consortium name="Mycorrhizal Genomics Consortium"/>
            <person name="Kohler A."/>
            <person name="Kuo A."/>
            <person name="Nagy L.G."/>
            <person name="Floudas D."/>
            <person name="Copeland A."/>
            <person name="Barry K.W."/>
            <person name="Cichocki N."/>
            <person name="Veneault-Fourrey C."/>
            <person name="LaButti K."/>
            <person name="Lindquist E.A."/>
            <person name="Lipzen A."/>
            <person name="Lundell T."/>
            <person name="Morin E."/>
            <person name="Murat C."/>
            <person name="Riley R."/>
            <person name="Ohm R."/>
            <person name="Sun H."/>
            <person name="Tunlid A."/>
            <person name="Henrissat B."/>
            <person name="Grigoriev I.V."/>
            <person name="Hibbett D.S."/>
            <person name="Martin F."/>
        </authorList>
    </citation>
    <scope>NUCLEOTIDE SEQUENCE [LARGE SCALE GENOMIC DNA]</scope>
    <source>
        <strain evidence="2 3">Koide BX008</strain>
    </source>
</reference>
<dbReference type="AlphaFoldDB" id="A0A0C2W3W8"/>
<keyword evidence="1" id="KW-0853">WD repeat</keyword>
<keyword evidence="3" id="KW-1185">Reference proteome</keyword>
<feature type="non-terminal residue" evidence="2">
    <location>
        <position position="1"/>
    </location>
</feature>
<feature type="repeat" description="WD" evidence="1">
    <location>
        <begin position="83"/>
        <end position="116"/>
    </location>
</feature>